<dbReference type="CDD" id="cd00198">
    <property type="entry name" value="vWFA"/>
    <property type="match status" value="1"/>
</dbReference>
<dbReference type="Proteomes" id="UP000595703">
    <property type="component" value="Chromosome"/>
</dbReference>
<evidence type="ECO:0000313" key="3">
    <source>
        <dbReference type="EMBL" id="BBA97229.1"/>
    </source>
</evidence>
<dbReference type="Gene3D" id="2.60.40.3670">
    <property type="match status" value="1"/>
</dbReference>
<reference evidence="3 4" key="1">
    <citation type="journal article" date="2010" name="J. Bacteriol.">
        <title>Biochemical characterization of a novel indole prenyltransferase from Streptomyces sp. SN-593.</title>
        <authorList>
            <person name="Takahashi S."/>
            <person name="Takagi H."/>
            <person name="Toyoda A."/>
            <person name="Uramoto M."/>
            <person name="Nogawa T."/>
            <person name="Ueki M."/>
            <person name="Sakaki Y."/>
            <person name="Osada H."/>
        </authorList>
    </citation>
    <scope>NUCLEOTIDE SEQUENCE [LARGE SCALE GENOMIC DNA]</scope>
    <source>
        <strain evidence="3 4">SN-593</strain>
    </source>
</reference>
<reference evidence="3 4" key="4">
    <citation type="journal article" date="2020" name="Sci. Rep.">
        <title>beta-carboline chemical signals induce reveromycin production through a LuxR family regulator in Streptomyces sp. SN-593.</title>
        <authorList>
            <person name="Panthee S."/>
            <person name="Kito N."/>
            <person name="Hayashi T."/>
            <person name="Shimizu T."/>
            <person name="Ishikawa J."/>
            <person name="Hamamoto H."/>
            <person name="Osada H."/>
            <person name="Takahashi S."/>
        </authorList>
    </citation>
    <scope>NUCLEOTIDE SEQUENCE [LARGE SCALE GENOMIC DNA]</scope>
    <source>
        <strain evidence="3 4">SN-593</strain>
    </source>
</reference>
<sequence>MPPPYPDPDGSAARPAAAATTPTVELAISQRVYHAARAGVQDLHAILTVRVSGLADAGAAVRAPAGGAGPSVAEVLVVDCSTSMEVPERKIHAARRAAVTALRALPEGTPFAVVRGTHRAVTAYPPEGPMRPASAATREEAARAVYAMRPGGGTCVGNWLDLAGMLLAEQSAPIPHVLMLTDGRNEYDRLNPVARVLDTWQGRFLCDAWGIGTDWDARLLVDVTRRLHGSANAVHDEDELPAAYEELITRLLARPLPELEIRVTPSPGGRLRYLRQMFPHELSLPQAGSGPATAFTTRAWGNEVRRFQLCVTVDPAGRALDEDLQAAVVEVAAPDGGGRPPTGRPGPERGLRLPPSRPCLVRWTDDPVLAAVGTEEDEHFEKHRRLGESAALAAEAFRGGRREEAVRLLGLAVTLAHDLGAQRQLAELQRIVEIRDPVAGDVSLREGVAADAFEHLIAASTHTTHGPSSGGPTAGEVPVRPVAGLVDCANCRARIPSNARFCPHCRHQRSPGAGAS</sequence>
<dbReference type="SUPFAM" id="SSF53300">
    <property type="entry name" value="vWA-like"/>
    <property type="match status" value="1"/>
</dbReference>
<reference evidence="3 4" key="3">
    <citation type="journal article" date="2011" name="Nat. Chem. Biol.">
        <title>Reveromycin A biosynthesis uses RevG and RevJ for stereospecific spiroacetal formation.</title>
        <authorList>
            <person name="Takahashi S."/>
            <person name="Toyoda A."/>
            <person name="Sekiyama Y."/>
            <person name="Takagi H."/>
            <person name="Nogawa T."/>
            <person name="Uramoto M."/>
            <person name="Suzuki R."/>
            <person name="Koshino H."/>
            <person name="Kumano T."/>
            <person name="Panthee S."/>
            <person name="Dairi T."/>
            <person name="Ishikawa J."/>
            <person name="Ikeda H."/>
            <person name="Sakaki Y."/>
            <person name="Osada H."/>
        </authorList>
    </citation>
    <scope>NUCLEOTIDE SEQUENCE [LARGE SCALE GENOMIC DNA]</scope>
    <source>
        <strain evidence="3 4">SN-593</strain>
    </source>
</reference>
<reference evidence="3 4" key="2">
    <citation type="journal article" date="2011" name="J. Antibiot.">
        <title>Furaquinocins I and J: novel polyketide isoprenoid hybrid compounds from Streptomyces reveromyceticus SN-593.</title>
        <authorList>
            <person name="Panthee S."/>
            <person name="Takahashi S."/>
            <person name="Takagi H."/>
            <person name="Nogawa T."/>
            <person name="Oowada E."/>
            <person name="Uramoto M."/>
            <person name="Osada H."/>
        </authorList>
    </citation>
    <scope>NUCLEOTIDE SEQUENCE [LARGE SCALE GENOMIC DNA]</scope>
    <source>
        <strain evidence="3 4">SN-593</strain>
    </source>
</reference>
<evidence type="ECO:0000256" key="1">
    <source>
        <dbReference type="SAM" id="MobiDB-lite"/>
    </source>
</evidence>
<dbReference type="Gene3D" id="1.20.120.1690">
    <property type="match status" value="1"/>
</dbReference>
<dbReference type="Gene3D" id="3.40.50.410">
    <property type="entry name" value="von Willebrand factor, type A domain"/>
    <property type="match status" value="1"/>
</dbReference>
<dbReference type="AlphaFoldDB" id="A0A7U3UR49"/>
<proteinExistence type="predicted"/>
<name>A0A7U3UR49_9ACTN</name>
<evidence type="ECO:0000259" key="2">
    <source>
        <dbReference type="SMART" id="SM00327"/>
    </source>
</evidence>
<evidence type="ECO:0000313" key="4">
    <source>
        <dbReference type="Proteomes" id="UP000595703"/>
    </source>
</evidence>
<organism evidence="3 4">
    <name type="scientific">Actinacidiphila reveromycinica</name>
    <dbReference type="NCBI Taxonomy" id="659352"/>
    <lineage>
        <taxon>Bacteria</taxon>
        <taxon>Bacillati</taxon>
        <taxon>Actinomycetota</taxon>
        <taxon>Actinomycetes</taxon>
        <taxon>Kitasatosporales</taxon>
        <taxon>Streptomycetaceae</taxon>
        <taxon>Actinacidiphila</taxon>
    </lineage>
</organism>
<feature type="domain" description="VWFA" evidence="2">
    <location>
        <begin position="71"/>
        <end position="252"/>
    </location>
</feature>
<dbReference type="KEGG" id="arev:RVR_2877"/>
<feature type="region of interest" description="Disordered" evidence="1">
    <location>
        <begin position="333"/>
        <end position="354"/>
    </location>
</feature>
<dbReference type="SMART" id="SM00327">
    <property type="entry name" value="VWA"/>
    <property type="match status" value="1"/>
</dbReference>
<dbReference type="Pfam" id="PF13768">
    <property type="entry name" value="VWA_3"/>
    <property type="match status" value="1"/>
</dbReference>
<dbReference type="EMBL" id="AP018365">
    <property type="protein sequence ID" value="BBA97229.1"/>
    <property type="molecule type" value="Genomic_DNA"/>
</dbReference>
<gene>
    <name evidence="3" type="ORF">RVR_2877</name>
</gene>
<dbReference type="InterPro" id="IPR036465">
    <property type="entry name" value="vWFA_dom_sf"/>
</dbReference>
<keyword evidence="4" id="KW-1185">Reference proteome</keyword>
<protein>
    <recommendedName>
        <fullName evidence="2">VWFA domain-containing protein</fullName>
    </recommendedName>
</protein>
<dbReference type="InterPro" id="IPR002035">
    <property type="entry name" value="VWF_A"/>
</dbReference>
<accession>A0A7U3UR49</accession>